<keyword evidence="3" id="KW-1185">Reference proteome</keyword>
<dbReference type="SUPFAM" id="SSF46785">
    <property type="entry name" value="Winged helix' DNA-binding domain"/>
    <property type="match status" value="1"/>
</dbReference>
<sequence length="230" mass="24867">MRQLVGAENSASVGDPALELLIRHPEGLTASDVAESLHLHVTTVRVHLNRLVAEGKLLQRDERAGVGRPRRRYFPVPRAVPAIALQDDYQLLAEVLAQVLDVERAKAEEVLREWAMRTLDAALLGIPTISGASWQEKVSVVIDLLRAWGYDPQVTETGPWSAAVDLRSCPLRQAAFSSPEAVCGAHRGLIRGALGVLGEPDTGVELNSDFSGGPCCLRLSRATGNQGEKK</sequence>
<dbReference type="InterPro" id="IPR036390">
    <property type="entry name" value="WH_DNA-bd_sf"/>
</dbReference>
<protein>
    <submittedName>
        <fullName evidence="2">Helix-turn-helix domain-containing protein</fullName>
    </submittedName>
</protein>
<evidence type="ECO:0000313" key="2">
    <source>
        <dbReference type="EMBL" id="QUC07462.1"/>
    </source>
</evidence>
<organism evidence="2 3">
    <name type="scientific">Arachnia rubra</name>
    <dbReference type="NCBI Taxonomy" id="1547448"/>
    <lineage>
        <taxon>Bacteria</taxon>
        <taxon>Bacillati</taxon>
        <taxon>Actinomycetota</taxon>
        <taxon>Actinomycetes</taxon>
        <taxon>Propionibacteriales</taxon>
        <taxon>Propionibacteriaceae</taxon>
        <taxon>Arachnia</taxon>
    </lineage>
</organism>
<dbReference type="InterPro" id="IPR005471">
    <property type="entry name" value="Tscrpt_reg_IclR_N"/>
</dbReference>
<accession>A0ABX7Y2Q8</accession>
<dbReference type="RefSeq" id="WP_212321946.1">
    <property type="nucleotide sequence ID" value="NZ_AP024463.1"/>
</dbReference>
<dbReference type="EMBL" id="CP072384">
    <property type="protein sequence ID" value="QUC07462.1"/>
    <property type="molecule type" value="Genomic_DNA"/>
</dbReference>
<dbReference type="InterPro" id="IPR036388">
    <property type="entry name" value="WH-like_DNA-bd_sf"/>
</dbReference>
<evidence type="ECO:0000259" key="1">
    <source>
        <dbReference type="Pfam" id="PF09339"/>
    </source>
</evidence>
<dbReference type="Proteomes" id="UP000678513">
    <property type="component" value="Chromosome"/>
</dbReference>
<feature type="domain" description="HTH iclR-type" evidence="1">
    <location>
        <begin position="18"/>
        <end position="59"/>
    </location>
</feature>
<proteinExistence type="predicted"/>
<reference evidence="2 3" key="1">
    <citation type="submission" date="2021-03" db="EMBL/GenBank/DDBJ databases">
        <title>Human Oral Microbial Genomes.</title>
        <authorList>
            <person name="Johnston C.D."/>
            <person name="Chen T."/>
            <person name="Dewhirst F.E."/>
        </authorList>
    </citation>
    <scope>NUCLEOTIDE SEQUENCE [LARGE SCALE GENOMIC DNA]</scope>
    <source>
        <strain evidence="2 3">DSMZ 100122</strain>
    </source>
</reference>
<evidence type="ECO:0000313" key="3">
    <source>
        <dbReference type="Proteomes" id="UP000678513"/>
    </source>
</evidence>
<name>A0ABX7Y2Q8_9ACTN</name>
<gene>
    <name evidence="2" type="ORF">J5A65_11030</name>
</gene>
<dbReference type="Gene3D" id="1.10.10.10">
    <property type="entry name" value="Winged helix-like DNA-binding domain superfamily/Winged helix DNA-binding domain"/>
    <property type="match status" value="1"/>
</dbReference>
<dbReference type="Pfam" id="PF09339">
    <property type="entry name" value="HTH_IclR"/>
    <property type="match status" value="1"/>
</dbReference>